<evidence type="ECO:0000259" key="5">
    <source>
        <dbReference type="Pfam" id="PF13476"/>
    </source>
</evidence>
<dbReference type="KEGG" id="apr:Apre_0521"/>
<dbReference type="AlphaFoldDB" id="C7RGF7"/>
<keyword evidence="7" id="KW-1185">Reference proteome</keyword>
<dbReference type="eggNOG" id="COG0419">
    <property type="taxonomic scope" value="Bacteria"/>
</dbReference>
<dbReference type="InterPro" id="IPR038729">
    <property type="entry name" value="Rad50/SbcC_AAA"/>
</dbReference>
<feature type="coiled-coil region" evidence="4">
    <location>
        <begin position="361"/>
        <end position="487"/>
    </location>
</feature>
<evidence type="ECO:0000256" key="4">
    <source>
        <dbReference type="SAM" id="Coils"/>
    </source>
</evidence>
<feature type="domain" description="Rad50/SbcC-type AAA" evidence="5">
    <location>
        <begin position="5"/>
        <end position="217"/>
    </location>
</feature>
<feature type="coiled-coil region" evidence="4">
    <location>
        <begin position="568"/>
        <end position="609"/>
    </location>
</feature>
<accession>C7RGF7</accession>
<feature type="coiled-coil region" evidence="4">
    <location>
        <begin position="634"/>
        <end position="722"/>
    </location>
</feature>
<feature type="coiled-coil region" evidence="4">
    <location>
        <begin position="768"/>
        <end position="795"/>
    </location>
</feature>
<dbReference type="PANTHER" id="PTHR32114">
    <property type="entry name" value="ABC TRANSPORTER ABCH.3"/>
    <property type="match status" value="1"/>
</dbReference>
<dbReference type="InterPro" id="IPR027417">
    <property type="entry name" value="P-loop_NTPase"/>
</dbReference>
<evidence type="ECO:0000313" key="6">
    <source>
        <dbReference type="EMBL" id="ACV28568.1"/>
    </source>
</evidence>
<dbReference type="Gene3D" id="3.40.50.300">
    <property type="entry name" value="P-loop containing nucleotide triphosphate hydrolases"/>
    <property type="match status" value="2"/>
</dbReference>
<dbReference type="RefSeq" id="WP_015777479.1">
    <property type="nucleotide sequence ID" value="NC_013171.1"/>
</dbReference>
<organism evidence="6 7">
    <name type="scientific">Anaerococcus prevotii (strain ATCC 9321 / DSM 20548 / JCM 6508 / NCTC 11806 / PC1)</name>
    <name type="common">Peptostreptococcus prevotii</name>
    <name type="synonym">Peptococcus prevotii</name>
    <dbReference type="NCBI Taxonomy" id="525919"/>
    <lineage>
        <taxon>Bacteria</taxon>
        <taxon>Bacillati</taxon>
        <taxon>Bacillota</taxon>
        <taxon>Tissierellia</taxon>
        <taxon>Tissierellales</taxon>
        <taxon>Peptoniphilaceae</taxon>
        <taxon>Anaerococcus</taxon>
    </lineage>
</organism>
<evidence type="ECO:0000256" key="2">
    <source>
        <dbReference type="ARBA" id="ARBA00011322"/>
    </source>
</evidence>
<comment type="subunit">
    <text evidence="2">Heterodimer of SbcC and SbcD.</text>
</comment>
<evidence type="ECO:0000313" key="7">
    <source>
        <dbReference type="Proteomes" id="UP000002294"/>
    </source>
</evidence>
<dbReference type="OrthoDB" id="9795626at2"/>
<dbReference type="STRING" id="525919.Apre_0521"/>
<reference evidence="6 7" key="1">
    <citation type="journal article" date="2009" name="Stand. Genomic Sci.">
        <title>Complete genome sequence of Anaerococcus prevotii type strain (PC1).</title>
        <authorList>
            <person name="Labutti K."/>
            <person name="Pukall R."/>
            <person name="Steenblock K."/>
            <person name="Glavina Del Rio T."/>
            <person name="Tice H."/>
            <person name="Copeland A."/>
            <person name="Cheng J.F."/>
            <person name="Lucas S."/>
            <person name="Chen F."/>
            <person name="Nolan M."/>
            <person name="Bruce D."/>
            <person name="Goodwin L."/>
            <person name="Pitluck S."/>
            <person name="Ivanova N."/>
            <person name="Mavromatis K."/>
            <person name="Ovchinnikova G."/>
            <person name="Pati A."/>
            <person name="Chen A."/>
            <person name="Palaniappan K."/>
            <person name="Land M."/>
            <person name="Hauser L."/>
            <person name="Chang Y.J."/>
            <person name="Jeffries C.D."/>
            <person name="Chain P."/>
            <person name="Saunders E."/>
            <person name="Brettin T."/>
            <person name="Detter J.C."/>
            <person name="Han C."/>
            <person name="Goker M."/>
            <person name="Bristow J."/>
            <person name="Eisen J.A."/>
            <person name="Markowitz V."/>
            <person name="Hugenholtz P."/>
            <person name="Kyrpides N.C."/>
            <person name="Klenk H.P."/>
            <person name="Lapidus A."/>
        </authorList>
    </citation>
    <scope>NUCLEOTIDE SEQUENCE [LARGE SCALE GENOMIC DNA]</scope>
    <source>
        <strain evidence="7">ATCC 9321 / DSM 20548 / JCM 6508 / NCTC 11806 / PC1</strain>
    </source>
</reference>
<evidence type="ECO:0000256" key="1">
    <source>
        <dbReference type="ARBA" id="ARBA00006930"/>
    </source>
</evidence>
<protein>
    <recommendedName>
        <fullName evidence="3">Nuclease SbcCD subunit C</fullName>
    </recommendedName>
</protein>
<dbReference type="GO" id="GO:0016887">
    <property type="term" value="F:ATP hydrolysis activity"/>
    <property type="evidence" value="ECO:0007669"/>
    <property type="project" value="InterPro"/>
</dbReference>
<dbReference type="GO" id="GO:0006302">
    <property type="term" value="P:double-strand break repair"/>
    <property type="evidence" value="ECO:0007669"/>
    <property type="project" value="InterPro"/>
</dbReference>
<dbReference type="Pfam" id="PF13476">
    <property type="entry name" value="AAA_23"/>
    <property type="match status" value="1"/>
</dbReference>
<feature type="coiled-coil region" evidence="4">
    <location>
        <begin position="245"/>
        <end position="309"/>
    </location>
</feature>
<sequence length="1011" mass="117753">MRPRRLKMRGFITYKEEIDIDFTTLFEKKIFLISGATGSGKTSIFDAINFALYGKVARDISADRLRCDFLSEEDPYTYVSLDFEVGERTYRIERIPRQVAKKTKIGQNIGNAVSLYDITDGVTLLSEKKTETDEMIKNIIGLDDKQFSKVMLLAQGKFQEFLSAKSTDKAKLLGDIFKTYEYKNFQDKIKEMAKDSIQKMEYIDNDLENILSYNEEISGLIDRDSIITHDFPEMEKVIEERKLVYENKSDLLKESEQNIDKAIKSDLRDLQKAELDNTNIEKYQEIEKKLRAEREKESEYKKLRDLIRKSELANNISIFEKNYQGTLTDIDKNKSNLEILKKDEKTALKTKEEVRGKYEKLAEDRLKLDKLKRKAEEIENTILSLEKFKEAEIAYKSIEERTKLLDQTQKEIESLEKDLAKERELFDLNNELLGEITEKGRSESKNLSNLMENIRKEEEDLKMLREIKSYEESLLSLTKEKDKLESSELKAKENEDLLIINKLIDRTNEEGICPVCGSKHDEAIGKHPIEDYDLDNLRKSLISSKEAIKLRQDQVEKIRKEIVSDKNINELEKILTENYKRKDEIEKNIEALRENYKKKSQDKIDFKKKLDKIYHDLEVKKKKEDGLKRDAQDNKEIEIAYLSQKDKMKDLSKESLVDEKKILEKEILDLDKDITEVNRKYQNAELKIKEIQTKIENIKENIKDLDLRRDKYKEEFDKKLEENFDNIASYKEALENYSGLAGKKEGMEEFFNNLEKLMISEENFASYKDMEVRDLDKLRGKIKSKEDERDIIRNQKSEIHTRLDNFSKVIARLKLLRKDYEMNMKENESLARLSKVADGSFGKVKGREKIDFETFVLTYYFDKVLKLANMRLLAMTDNQFSMVRKSDTTDQRSKTGLDIEILDANTGKMRPVSTLSGGESFLASLSLALGLSDEISMENGGVRIDTLFIDEGFGSLSKDYLENAVSAIEKLAYEDKFIGLISHVDELKEAIDAKILVFYEPSEGSKVEVEA</sequence>
<evidence type="ECO:0000256" key="3">
    <source>
        <dbReference type="ARBA" id="ARBA00013368"/>
    </source>
</evidence>
<dbReference type="HOGENOM" id="CLU_004785_2_1_9"/>
<dbReference type="SUPFAM" id="SSF52540">
    <property type="entry name" value="P-loop containing nucleoside triphosphate hydrolases"/>
    <property type="match status" value="1"/>
</dbReference>
<gene>
    <name evidence="6" type="ordered locus">Apre_0521</name>
</gene>
<comment type="similarity">
    <text evidence="1">Belongs to the SMC family. SbcC subfamily.</text>
</comment>
<keyword evidence="4" id="KW-0175">Coiled coil</keyword>
<name>C7RGF7_ANAPD</name>
<dbReference type="EMBL" id="CP001708">
    <property type="protein sequence ID" value="ACV28568.1"/>
    <property type="molecule type" value="Genomic_DNA"/>
</dbReference>
<proteinExistence type="inferred from homology"/>
<dbReference type="Proteomes" id="UP000002294">
    <property type="component" value="Chromosome"/>
</dbReference>
<dbReference type="Pfam" id="PF13558">
    <property type="entry name" value="SbcC_Walker_B"/>
    <property type="match status" value="1"/>
</dbReference>
<dbReference type="PANTHER" id="PTHR32114:SF2">
    <property type="entry name" value="ABC TRANSPORTER ABCH.3"/>
    <property type="match status" value="1"/>
</dbReference>